<dbReference type="EMBL" id="WOFV02000035">
    <property type="protein sequence ID" value="NAS18528.1"/>
    <property type="molecule type" value="Genomic_DNA"/>
</dbReference>
<evidence type="ECO:0008006" key="3">
    <source>
        <dbReference type="Google" id="ProtNLM"/>
    </source>
</evidence>
<reference evidence="1 2" key="1">
    <citation type="submission" date="2020-01" db="EMBL/GenBank/DDBJ databases">
        <title>Genome sequence of a 1,3-propanediol producer, Clostridium butyricum S3.</title>
        <authorList>
            <person name="Zhou J."/>
        </authorList>
    </citation>
    <scope>NUCLEOTIDE SEQUENCE [LARGE SCALE GENOMIC DNA]</scope>
    <source>
        <strain evidence="1 2">S3</strain>
    </source>
</reference>
<evidence type="ECO:0000313" key="1">
    <source>
        <dbReference type="EMBL" id="NAS18528.1"/>
    </source>
</evidence>
<name>A0A6L9EPR7_CLOBU</name>
<comment type="caution">
    <text evidence="1">The sequence shown here is derived from an EMBL/GenBank/DDBJ whole genome shotgun (WGS) entry which is preliminary data.</text>
</comment>
<dbReference type="AlphaFoldDB" id="A0A6L9EPR7"/>
<accession>A0A6L9EPR7</accession>
<proteinExistence type="predicted"/>
<organism evidence="1 2">
    <name type="scientific">Clostridium butyricum</name>
    <dbReference type="NCBI Taxonomy" id="1492"/>
    <lineage>
        <taxon>Bacteria</taxon>
        <taxon>Bacillati</taxon>
        <taxon>Bacillota</taxon>
        <taxon>Clostridia</taxon>
        <taxon>Eubacteriales</taxon>
        <taxon>Clostridiaceae</taxon>
        <taxon>Clostridium</taxon>
    </lineage>
</organism>
<dbReference type="Proteomes" id="UP000474042">
    <property type="component" value="Unassembled WGS sequence"/>
</dbReference>
<evidence type="ECO:0000313" key="2">
    <source>
        <dbReference type="Proteomes" id="UP000474042"/>
    </source>
</evidence>
<protein>
    <recommendedName>
        <fullName evidence="3">PD-(D/E)XK nuclease superfamily protein</fullName>
    </recommendedName>
</protein>
<sequence length="103" mass="12430">MRNKYRKTIRRYLYVYANCNDISSIVVNILDIVITYNNYKYIIEMKIWRGQKYHEKGIKQLCDYLEINDLDKGYLVIFNFNKNKEYKEELINADGKDIAAIFV</sequence>
<gene>
    <name evidence="1" type="ORF">GND98_011755</name>
</gene>